<gene>
    <name evidence="3" type="ORF">PPN31114_00744</name>
</gene>
<proteinExistence type="inferred from homology"/>
<sequence length="258" mass="27427">METPPNYRPPLADQIAVVTGAANGIGRATALRFARDGAHVALLDRDVAGLASLRDEIEALDRRAYALALDCTHQGDVRDAFADIAATLGPVDVLLNNVGQGPRERMSSFVDANIETLDFLLDINLKTVIVCSHQVVAGMCERRRGKIVNITTEAALNGALRCWDYAAAKAGVIGFTRALAREVAPYGVNVNAIGPGATRTRALEQTPKDQLDKVIAGIPMARIGEPDDIANAVAFFSSAQSSYVTGQTLLVNGGNWMV</sequence>
<dbReference type="OrthoDB" id="8557335at2"/>
<accession>A0A5E4SI29</accession>
<reference evidence="3 4" key="1">
    <citation type="submission" date="2019-08" db="EMBL/GenBank/DDBJ databases">
        <authorList>
            <person name="Peeters C."/>
        </authorList>
    </citation>
    <scope>NUCLEOTIDE SEQUENCE [LARGE SCALE GENOMIC DNA]</scope>
    <source>
        <strain evidence="3 4">LMG 31114</strain>
    </source>
</reference>
<dbReference type="InterPro" id="IPR050259">
    <property type="entry name" value="SDR"/>
</dbReference>
<keyword evidence="2 3" id="KW-0560">Oxidoreductase</keyword>
<dbReference type="PRINTS" id="PR00080">
    <property type="entry name" value="SDRFAMILY"/>
</dbReference>
<dbReference type="PRINTS" id="PR00081">
    <property type="entry name" value="GDHRDH"/>
</dbReference>
<dbReference type="GeneID" id="300402803"/>
<evidence type="ECO:0000313" key="4">
    <source>
        <dbReference type="Proteomes" id="UP000366945"/>
    </source>
</evidence>
<evidence type="ECO:0000256" key="1">
    <source>
        <dbReference type="ARBA" id="ARBA00006484"/>
    </source>
</evidence>
<dbReference type="EC" id="1.1.1.100" evidence="3"/>
<name>A0A5E4SI29_9BURK</name>
<dbReference type="RefSeq" id="WP_150678117.1">
    <property type="nucleotide sequence ID" value="NZ_CABPSK010000001.1"/>
</dbReference>
<evidence type="ECO:0000313" key="3">
    <source>
        <dbReference type="EMBL" id="VVD73689.1"/>
    </source>
</evidence>
<organism evidence="3 4">
    <name type="scientific">Pandoraea pneumonica</name>
    <dbReference type="NCBI Taxonomy" id="2508299"/>
    <lineage>
        <taxon>Bacteria</taxon>
        <taxon>Pseudomonadati</taxon>
        <taxon>Pseudomonadota</taxon>
        <taxon>Betaproteobacteria</taxon>
        <taxon>Burkholderiales</taxon>
        <taxon>Burkholderiaceae</taxon>
        <taxon>Pandoraea</taxon>
    </lineage>
</organism>
<dbReference type="AlphaFoldDB" id="A0A5E4SI29"/>
<protein>
    <submittedName>
        <fullName evidence="3">3-ketoacyl-ACP reductase</fullName>
        <ecNumber evidence="3">1.1.1.100</ecNumber>
    </submittedName>
</protein>
<dbReference type="FunFam" id="3.40.50.720:FF:000173">
    <property type="entry name" value="3-oxoacyl-[acyl-carrier protein] reductase"/>
    <property type="match status" value="1"/>
</dbReference>
<dbReference type="SUPFAM" id="SSF51735">
    <property type="entry name" value="NAD(P)-binding Rossmann-fold domains"/>
    <property type="match status" value="1"/>
</dbReference>
<dbReference type="PANTHER" id="PTHR42879:SF2">
    <property type="entry name" value="3-OXOACYL-[ACYL-CARRIER-PROTEIN] REDUCTASE FABG"/>
    <property type="match status" value="1"/>
</dbReference>
<dbReference type="InterPro" id="IPR036291">
    <property type="entry name" value="NAD(P)-bd_dom_sf"/>
</dbReference>
<dbReference type="Gene3D" id="3.40.50.720">
    <property type="entry name" value="NAD(P)-binding Rossmann-like Domain"/>
    <property type="match status" value="1"/>
</dbReference>
<keyword evidence="4" id="KW-1185">Reference proteome</keyword>
<dbReference type="InterPro" id="IPR002347">
    <property type="entry name" value="SDR_fam"/>
</dbReference>
<evidence type="ECO:0000256" key="2">
    <source>
        <dbReference type="ARBA" id="ARBA00023002"/>
    </source>
</evidence>
<dbReference type="GO" id="GO:0004316">
    <property type="term" value="F:3-oxoacyl-[acyl-carrier-protein] reductase (NADPH) activity"/>
    <property type="evidence" value="ECO:0007669"/>
    <property type="project" value="UniProtKB-EC"/>
</dbReference>
<dbReference type="Pfam" id="PF13561">
    <property type="entry name" value="adh_short_C2"/>
    <property type="match status" value="1"/>
</dbReference>
<comment type="similarity">
    <text evidence="1">Belongs to the short-chain dehydrogenases/reductases (SDR) family.</text>
</comment>
<dbReference type="Proteomes" id="UP000366945">
    <property type="component" value="Unassembled WGS sequence"/>
</dbReference>
<dbReference type="EMBL" id="CABPSK010000001">
    <property type="protein sequence ID" value="VVD73689.1"/>
    <property type="molecule type" value="Genomic_DNA"/>
</dbReference>
<dbReference type="PANTHER" id="PTHR42879">
    <property type="entry name" value="3-OXOACYL-(ACYL-CARRIER-PROTEIN) REDUCTASE"/>
    <property type="match status" value="1"/>
</dbReference>